<feature type="region of interest" description="Disordered" evidence="1">
    <location>
        <begin position="166"/>
        <end position="189"/>
    </location>
</feature>
<accession>A0A3N0YWB9</accession>
<dbReference type="AlphaFoldDB" id="A0A3N0YWB9"/>
<proteinExistence type="predicted"/>
<dbReference type="OrthoDB" id="8963682at2759"/>
<sequence>MGLFLVPVPPQSCQCKLSADDRLWSIQQDGRPLERYVEEFAELSSKVIESINLVLFLNGSEFEIKEVHRRSYFPLPAPSDAKEAWPAHQPPISSTYRSSGHAPGLQPDTTPKPSKRRATKRSRRSKKPAILEPAPVFHEPASAFHEPAPVPVGLLIEYEGMSWIPSPDPSPVSTEPAPAAPEPAPEKGEVLSQFSRLLNSISHDPPVSTPALTSLISPSALITCTWTSSSALPL</sequence>
<feature type="compositionally biased region" description="Basic residues" evidence="1">
    <location>
        <begin position="113"/>
        <end position="127"/>
    </location>
</feature>
<evidence type="ECO:0008006" key="4">
    <source>
        <dbReference type="Google" id="ProtNLM"/>
    </source>
</evidence>
<dbReference type="EMBL" id="RJVU01023003">
    <property type="protein sequence ID" value="ROL50028.1"/>
    <property type="molecule type" value="Genomic_DNA"/>
</dbReference>
<protein>
    <recommendedName>
        <fullName evidence="4">Retrotransposon gag domain-containing protein</fullName>
    </recommendedName>
</protein>
<feature type="region of interest" description="Disordered" evidence="1">
    <location>
        <begin position="78"/>
        <end position="132"/>
    </location>
</feature>
<evidence type="ECO:0000313" key="3">
    <source>
        <dbReference type="Proteomes" id="UP000281406"/>
    </source>
</evidence>
<name>A0A3N0YWB9_ANAGA</name>
<dbReference type="Proteomes" id="UP000281406">
    <property type="component" value="Unassembled WGS sequence"/>
</dbReference>
<evidence type="ECO:0000256" key="1">
    <source>
        <dbReference type="SAM" id="MobiDB-lite"/>
    </source>
</evidence>
<comment type="caution">
    <text evidence="2">The sequence shown here is derived from an EMBL/GenBank/DDBJ whole genome shotgun (WGS) entry which is preliminary data.</text>
</comment>
<organism evidence="2 3">
    <name type="scientific">Anabarilius grahami</name>
    <name type="common">Kanglang fish</name>
    <name type="synonym">Barilius grahami</name>
    <dbReference type="NCBI Taxonomy" id="495550"/>
    <lineage>
        <taxon>Eukaryota</taxon>
        <taxon>Metazoa</taxon>
        <taxon>Chordata</taxon>
        <taxon>Craniata</taxon>
        <taxon>Vertebrata</taxon>
        <taxon>Euteleostomi</taxon>
        <taxon>Actinopterygii</taxon>
        <taxon>Neopterygii</taxon>
        <taxon>Teleostei</taxon>
        <taxon>Ostariophysi</taxon>
        <taxon>Cypriniformes</taxon>
        <taxon>Xenocyprididae</taxon>
        <taxon>Xenocypridinae</taxon>
        <taxon>Xenocypridinae incertae sedis</taxon>
        <taxon>Anabarilius</taxon>
    </lineage>
</organism>
<gene>
    <name evidence="2" type="ORF">DPX16_5787</name>
</gene>
<evidence type="ECO:0000313" key="2">
    <source>
        <dbReference type="EMBL" id="ROL50028.1"/>
    </source>
</evidence>
<keyword evidence="3" id="KW-1185">Reference proteome</keyword>
<reference evidence="2 3" key="1">
    <citation type="submission" date="2018-10" db="EMBL/GenBank/DDBJ databases">
        <title>Genome assembly for a Yunnan-Guizhou Plateau 3E fish, Anabarilius grahami (Regan), and its evolutionary and genetic applications.</title>
        <authorList>
            <person name="Jiang W."/>
        </authorList>
    </citation>
    <scope>NUCLEOTIDE SEQUENCE [LARGE SCALE GENOMIC DNA]</scope>
    <source>
        <strain evidence="2">AG-KIZ</strain>
        <tissue evidence="2">Muscle</tissue>
    </source>
</reference>